<dbReference type="EMBL" id="FOHQ01000001">
    <property type="protein sequence ID" value="SES66167.1"/>
    <property type="molecule type" value="Genomic_DNA"/>
</dbReference>
<sequence length="239" mass="26611">MMQVPVSEIFCSVQGEGPHVGVRQAFVRFVGCNLNCSYCDTNVETPAVCKFEKVPGTNIFQDIPNPLSVEDVNELLGSYENVHSISLTGGEPLLEADFIANLDVSRPLYLESNMTLPHMAKKIKDKVSYVSGDVKLIDEFEGEDFASHLDRTIECFRMLRNTKKRECFSKLVITKDTVADDVLGIVDAISGYVSCVVLQPVTQKHLAPDIDVMLELQKNLLDSIDTLIIPQTHKMWGCL</sequence>
<feature type="binding site" evidence="8">
    <location>
        <position position="88"/>
    </location>
    <ligand>
        <name>substrate</name>
    </ligand>
</feature>
<dbReference type="PANTHER" id="PTHR42836:SF1">
    <property type="entry name" value="7-CARBOXY-7-DEAZAGUANINE SYNTHASE"/>
    <property type="match status" value="1"/>
</dbReference>
<feature type="binding site" evidence="8">
    <location>
        <begin position="38"/>
        <end position="40"/>
    </location>
    <ligand>
        <name>S-adenosyl-L-methionine</name>
        <dbReference type="ChEBI" id="CHEBI:59789"/>
    </ligand>
</feature>
<keyword evidence="3 8" id="KW-0479">Metal-binding</keyword>
<dbReference type="STRING" id="1353158.SAMN04488587_0404"/>
<dbReference type="PROSITE" id="PS51918">
    <property type="entry name" value="RADICAL_SAM"/>
    <property type="match status" value="1"/>
</dbReference>
<comment type="caution">
    <text evidence="8">Lacks conserved residue(s) required for the propagation of feature annotation.</text>
</comment>
<proteinExistence type="inferred from homology"/>
<keyword evidence="2 8" id="KW-0949">S-adenosyl-L-methionine</keyword>
<keyword evidence="1 8" id="KW-0004">4Fe-4S</keyword>
<feature type="binding site" evidence="8">
    <location>
        <position position="36"/>
    </location>
    <ligand>
        <name>[4Fe-4S] cluster</name>
        <dbReference type="ChEBI" id="CHEBI:49883"/>
        <note>4Fe-4S-S-AdoMet</note>
    </ligand>
</feature>
<dbReference type="Proteomes" id="UP000243338">
    <property type="component" value="Unassembled WGS sequence"/>
</dbReference>
<dbReference type="GO" id="GO:0051539">
    <property type="term" value="F:4 iron, 4 sulfur cluster binding"/>
    <property type="evidence" value="ECO:0007669"/>
    <property type="project" value="UniProtKB-UniRule"/>
</dbReference>
<evidence type="ECO:0000256" key="7">
    <source>
        <dbReference type="ARBA" id="ARBA00023239"/>
    </source>
</evidence>
<reference evidence="11" key="1">
    <citation type="submission" date="2016-10" db="EMBL/GenBank/DDBJ databases">
        <authorList>
            <person name="Varghese N."/>
            <person name="Submissions S."/>
        </authorList>
    </citation>
    <scope>NUCLEOTIDE SEQUENCE [LARGE SCALE GENOMIC DNA]</scope>
    <source>
        <strain evidence="11">SLH 33</strain>
    </source>
</reference>
<comment type="cofactor">
    <cofactor evidence="8">
        <name>S-adenosyl-L-methionine</name>
        <dbReference type="ChEBI" id="CHEBI:59789"/>
    </cofactor>
    <text evidence="8">Binds 1 S-adenosyl-L-methionine per subunit.</text>
</comment>
<accession>A0A1H9YBC4</accession>
<dbReference type="EC" id="4.3.99.3" evidence="8"/>
<feature type="binding site" evidence="8">
    <location>
        <position position="90"/>
    </location>
    <ligand>
        <name>S-adenosyl-L-methionine</name>
        <dbReference type="ChEBI" id="CHEBI:59789"/>
    </ligand>
</feature>
<dbReference type="SFLD" id="SFLDS00029">
    <property type="entry name" value="Radical_SAM"/>
    <property type="match status" value="1"/>
</dbReference>
<dbReference type="InterPro" id="IPR024924">
    <property type="entry name" value="7-CO-7-deazaguanine_synth-like"/>
</dbReference>
<feature type="binding site" evidence="8">
    <location>
        <position position="39"/>
    </location>
    <ligand>
        <name>[4Fe-4S] cluster</name>
        <dbReference type="ChEBI" id="CHEBI:49883"/>
        <note>4Fe-4S-S-AdoMet</note>
    </ligand>
</feature>
<dbReference type="PANTHER" id="PTHR42836">
    <property type="entry name" value="7-CARBOXY-7-DEAZAGUANINE SYNTHASE"/>
    <property type="match status" value="1"/>
</dbReference>
<keyword evidence="5 8" id="KW-0408">Iron</keyword>
<organism evidence="10 11">
    <name type="scientific">Methanococcoides vulcani</name>
    <dbReference type="NCBI Taxonomy" id="1353158"/>
    <lineage>
        <taxon>Archaea</taxon>
        <taxon>Methanobacteriati</taxon>
        <taxon>Methanobacteriota</taxon>
        <taxon>Stenosarchaea group</taxon>
        <taxon>Methanomicrobia</taxon>
        <taxon>Methanosarcinales</taxon>
        <taxon>Methanosarcinaceae</taxon>
        <taxon>Methanococcoides</taxon>
    </lineage>
</organism>
<dbReference type="HAMAP" id="MF_00917">
    <property type="entry name" value="QueE"/>
    <property type="match status" value="1"/>
</dbReference>
<dbReference type="GO" id="GO:0000287">
    <property type="term" value="F:magnesium ion binding"/>
    <property type="evidence" value="ECO:0007669"/>
    <property type="project" value="UniProtKB-UniRule"/>
</dbReference>
<dbReference type="Pfam" id="PF04055">
    <property type="entry name" value="Radical_SAM"/>
    <property type="match status" value="1"/>
</dbReference>
<feature type="binding site" evidence="8">
    <location>
        <begin position="13"/>
        <end position="15"/>
    </location>
    <ligand>
        <name>substrate</name>
    </ligand>
</feature>
<evidence type="ECO:0000256" key="5">
    <source>
        <dbReference type="ARBA" id="ARBA00023004"/>
    </source>
</evidence>
<dbReference type="AlphaFoldDB" id="A0A1H9YBC4"/>
<dbReference type="Gene3D" id="3.20.20.70">
    <property type="entry name" value="Aldolase class I"/>
    <property type="match status" value="1"/>
</dbReference>
<keyword evidence="11" id="KW-1185">Reference proteome</keyword>
<comment type="pathway">
    <text evidence="8">Purine metabolism; 7-cyano-7-deazaguanine biosynthesis.</text>
</comment>
<evidence type="ECO:0000256" key="6">
    <source>
        <dbReference type="ARBA" id="ARBA00023014"/>
    </source>
</evidence>
<comment type="subunit">
    <text evidence="8">Homodimer.</text>
</comment>
<comment type="catalytic activity">
    <reaction evidence="8">
        <text>6-carboxy-5,6,7,8-tetrahydropterin + H(+) = 7-carboxy-7-carbaguanine + NH4(+)</text>
        <dbReference type="Rhea" id="RHEA:27974"/>
        <dbReference type="ChEBI" id="CHEBI:15378"/>
        <dbReference type="ChEBI" id="CHEBI:28938"/>
        <dbReference type="ChEBI" id="CHEBI:61032"/>
        <dbReference type="ChEBI" id="CHEBI:61036"/>
        <dbReference type="EC" id="4.3.99.3"/>
    </reaction>
</comment>
<evidence type="ECO:0000256" key="1">
    <source>
        <dbReference type="ARBA" id="ARBA00022485"/>
    </source>
</evidence>
<dbReference type="GO" id="GO:1904047">
    <property type="term" value="F:S-adenosyl-L-methionine binding"/>
    <property type="evidence" value="ECO:0007669"/>
    <property type="project" value="UniProtKB-UniRule"/>
</dbReference>
<dbReference type="GO" id="GO:0016840">
    <property type="term" value="F:carbon-nitrogen lyase activity"/>
    <property type="evidence" value="ECO:0007669"/>
    <property type="project" value="UniProtKB-UniRule"/>
</dbReference>
<dbReference type="UniPathway" id="UPA00391"/>
<feature type="binding site" evidence="8">
    <location>
        <position position="41"/>
    </location>
    <ligand>
        <name>Mg(2+)</name>
        <dbReference type="ChEBI" id="CHEBI:18420"/>
    </ligand>
</feature>
<dbReference type="CDD" id="cd01335">
    <property type="entry name" value="Radical_SAM"/>
    <property type="match status" value="1"/>
</dbReference>
<comment type="cofactor">
    <cofactor evidence="8">
        <name>[4Fe-4S] cluster</name>
        <dbReference type="ChEBI" id="CHEBI:49883"/>
    </cofactor>
    <text evidence="8">Binds 1 [4Fe-4S] cluster. The cluster is coordinated with 3 cysteines and an exchangeable S-adenosyl-L-methionine.</text>
</comment>
<protein>
    <recommendedName>
        <fullName evidence="8">7-carboxy-7-deazaguanine synthase</fullName>
        <shortName evidence="8">CDG synthase</shortName>
        <ecNumber evidence="8">4.3.99.3</ecNumber>
    </recommendedName>
    <alternativeName>
        <fullName evidence="8">Archaeosine biosynthesis protein QueE</fullName>
    </alternativeName>
</protein>
<gene>
    <name evidence="8" type="primary">queE</name>
    <name evidence="10" type="ORF">SAMN04488587_0404</name>
</gene>
<evidence type="ECO:0000259" key="9">
    <source>
        <dbReference type="PROSITE" id="PS51918"/>
    </source>
</evidence>
<keyword evidence="4 8" id="KW-0460">Magnesium</keyword>
<keyword evidence="7 8" id="KW-0456">Lyase</keyword>
<comment type="function">
    <text evidence="8">Catalyzes the complex heterocyclic radical-mediated conversion of 6-carboxy-5,6,7,8-tetrahydropterin (CPH4) to 7-carboxy-7-deazaguanine (CDG), a step common to the biosynthetic pathways of all 7-deazapurine-containing compounds.</text>
</comment>
<evidence type="ECO:0000256" key="2">
    <source>
        <dbReference type="ARBA" id="ARBA00022691"/>
    </source>
</evidence>
<dbReference type="InterPro" id="IPR058240">
    <property type="entry name" value="rSAM_sf"/>
</dbReference>
<feature type="domain" description="Radical SAM core" evidence="9">
    <location>
        <begin position="19"/>
        <end position="239"/>
    </location>
</feature>
<feature type="binding site" evidence="8">
    <location>
        <position position="32"/>
    </location>
    <ligand>
        <name>[4Fe-4S] cluster</name>
        <dbReference type="ChEBI" id="CHEBI:49883"/>
        <note>4Fe-4S-S-AdoMet</note>
    </ligand>
</feature>
<feature type="binding site" evidence="8">
    <location>
        <position position="28"/>
    </location>
    <ligand>
        <name>substrate</name>
    </ligand>
</feature>
<evidence type="ECO:0000256" key="4">
    <source>
        <dbReference type="ARBA" id="ARBA00022842"/>
    </source>
</evidence>
<name>A0A1H9YBC4_9EURY</name>
<dbReference type="InterPro" id="IPR007197">
    <property type="entry name" value="rSAM"/>
</dbReference>
<keyword evidence="6 8" id="KW-0411">Iron-sulfur</keyword>
<dbReference type="InterPro" id="IPR013785">
    <property type="entry name" value="Aldolase_TIM"/>
</dbReference>
<evidence type="ECO:0000313" key="11">
    <source>
        <dbReference type="Proteomes" id="UP000243338"/>
    </source>
</evidence>
<evidence type="ECO:0000256" key="3">
    <source>
        <dbReference type="ARBA" id="ARBA00022723"/>
    </source>
</evidence>
<evidence type="ECO:0000256" key="8">
    <source>
        <dbReference type="HAMAP-Rule" id="MF_00917"/>
    </source>
</evidence>
<evidence type="ECO:0000313" key="10">
    <source>
        <dbReference type="EMBL" id="SES66167.1"/>
    </source>
</evidence>
<comment type="cofactor">
    <cofactor evidence="8">
        <name>Mg(2+)</name>
        <dbReference type="ChEBI" id="CHEBI:18420"/>
    </cofactor>
</comment>
<comment type="similarity">
    <text evidence="8">Belongs to the radical SAM superfamily. 7-carboxy-7-deazaguanine synthase family.</text>
</comment>
<dbReference type="SUPFAM" id="SSF102114">
    <property type="entry name" value="Radical SAM enzymes"/>
    <property type="match status" value="1"/>
</dbReference>